<proteinExistence type="predicted"/>
<dbReference type="SUPFAM" id="SSF52047">
    <property type="entry name" value="RNI-like"/>
    <property type="match status" value="1"/>
</dbReference>
<keyword evidence="3" id="KW-1185">Reference proteome</keyword>
<evidence type="ECO:0000313" key="2">
    <source>
        <dbReference type="EMBL" id="CAL5218921.1"/>
    </source>
</evidence>
<reference evidence="2 3" key="1">
    <citation type="submission" date="2024-06" db="EMBL/GenBank/DDBJ databases">
        <authorList>
            <person name="Kraege A."/>
            <person name="Thomma B."/>
        </authorList>
    </citation>
    <scope>NUCLEOTIDE SEQUENCE [LARGE SCALE GENOMIC DNA]</scope>
</reference>
<sequence length="332" mass="37078">MRWLTRRVPGVTHLICNATFAGSESEVWAKTLGATWLVAQLPELCSASTATFKLHLTLGSVVAAKLFRLNTNYCRIQDDIWGALSERMTELTLNLTPHKDEPMRMSVLTQLTSLVSLEICIMGDPLGDMDDEVTASYHLSLPGLESLHMRGINAKNLSLHCPRLRNLVMDYPYIEGILSLPASLEDFAIRGVAPFHEPFPVSNLLGLTSLLCHVPLSIDRDALYAALPSMSALRKLDIISFFGQLPPLLPPSLRAVRYFVTGEYPLSSQELQHFAKACKLPELQSMGLYNCQTWKPYEIRTLQKIQQECKANIIVEKNWKDEDRVASGGRPG</sequence>
<dbReference type="Proteomes" id="UP001497392">
    <property type="component" value="Unassembled WGS sequence"/>
</dbReference>
<dbReference type="Gene3D" id="3.80.10.10">
    <property type="entry name" value="Ribonuclease Inhibitor"/>
    <property type="match status" value="1"/>
</dbReference>
<organism evidence="2 3">
    <name type="scientific">Coccomyxa viridis</name>
    <dbReference type="NCBI Taxonomy" id="1274662"/>
    <lineage>
        <taxon>Eukaryota</taxon>
        <taxon>Viridiplantae</taxon>
        <taxon>Chlorophyta</taxon>
        <taxon>core chlorophytes</taxon>
        <taxon>Trebouxiophyceae</taxon>
        <taxon>Trebouxiophyceae incertae sedis</taxon>
        <taxon>Coccomyxaceae</taxon>
        <taxon>Coccomyxa</taxon>
    </lineage>
</organism>
<protein>
    <submittedName>
        <fullName evidence="2">G667 protein</fullName>
    </submittedName>
</protein>
<comment type="subcellular location">
    <subcellularLocation>
        <location evidence="1">Cytoplasm</location>
        <location evidence="1">Cytoskeleton</location>
        <location evidence="1">Cilium axoneme</location>
    </subcellularLocation>
</comment>
<evidence type="ECO:0000313" key="3">
    <source>
        <dbReference type="Proteomes" id="UP001497392"/>
    </source>
</evidence>
<comment type="caution">
    <text evidence="2">The sequence shown here is derived from an EMBL/GenBank/DDBJ whole genome shotgun (WGS) entry which is preliminary data.</text>
</comment>
<dbReference type="EMBL" id="CAXHTA020000001">
    <property type="protein sequence ID" value="CAL5218921.1"/>
    <property type="molecule type" value="Genomic_DNA"/>
</dbReference>
<accession>A0ABP1FHX3</accession>
<evidence type="ECO:0000256" key="1">
    <source>
        <dbReference type="ARBA" id="ARBA00004430"/>
    </source>
</evidence>
<dbReference type="InterPro" id="IPR032675">
    <property type="entry name" value="LRR_dom_sf"/>
</dbReference>
<name>A0ABP1FHX3_9CHLO</name>
<gene>
    <name evidence="2" type="primary">g667</name>
    <name evidence="2" type="ORF">VP750_LOCUS580</name>
</gene>